<dbReference type="OrthoDB" id="5125733at2759"/>
<proteinExistence type="predicted"/>
<dbReference type="EnsemblPlants" id="Pp3c27_8580V3.3">
    <property type="protein sequence ID" value="PAC:32952297.CDS.1"/>
    <property type="gene ID" value="Pp3c27_8580"/>
</dbReference>
<protein>
    <recommendedName>
        <fullName evidence="1">Heterokaryon incompatibility domain-containing protein</fullName>
    </recommendedName>
</protein>
<reference evidence="2" key="3">
    <citation type="submission" date="2020-12" db="UniProtKB">
        <authorList>
            <consortium name="EnsemblPlants"/>
        </authorList>
    </citation>
    <scope>IDENTIFICATION</scope>
</reference>
<sequence length="696" mass="79070">MDNMETEFGSEFPENSMCGECAMRDNFVSLFRRKASYKPEREWTLPDLMTAARECRFCSLVLKVVSIDYTVKDLNPESTVCSMTVEDFGFTHSGPYDPNTVKRVSRLRFDLMDKDLDSSHIDYIQPSYSEYSHRIQLLAPNTLERSRDLMLLGRPIGQAQMDKTLILDWLSRCEADHHNCRPGCWADEPDLTLRLIDVKRRCVVKAPPNCRYMALSYVWGGVEQLQLESGTFARLTKDGGISNGSQDIPKSIMDAVALVEMLGEEYLWVDALCIMQDDLGDKQQQIGKMDVIYSCAMLTIVSAAGPDANAGLPGALPGSRSVTQFTDSFNGVNMITALCPFSSALNLSTWETRGWTLQEKILSKRLLIFTRHQIFYHCNGATWFEDTILENNDSTIDVVLEEDPDEIRCRKPSLELSAFKRYLKLVNGYFSRNLKYEGDALNAFAGLLKSLSAELGDTHIWGLPKSVFDKAMLWQTINHFPDRRNLGFPSWSWAGWKGGDFAALAQRDAMPPKYDIKPVIKWYRPDDHGGHIIIKSFDSGSREKHSDNAWKLSEDAEMGELQYNKALMPPVSHLLRFWTSSANLRVGPIYPSPRGDDWYANSGKCKLYLVTTLKGTFIGAIHLNKEWMDNRADTLEFIVISRAVFEPGSGYEDAFNVMLIEWQNGVAYRVQLPYFGPFKEETWIEANPQWKLITLG</sequence>
<evidence type="ECO:0000313" key="3">
    <source>
        <dbReference type="Proteomes" id="UP000006727"/>
    </source>
</evidence>
<dbReference type="HOGENOM" id="CLU_003953_5_1_1"/>
<reference evidence="2 3" key="1">
    <citation type="journal article" date="2008" name="Science">
        <title>The Physcomitrella genome reveals evolutionary insights into the conquest of land by plants.</title>
        <authorList>
            <person name="Rensing S."/>
            <person name="Lang D."/>
            <person name="Zimmer A."/>
            <person name="Terry A."/>
            <person name="Salamov A."/>
            <person name="Shapiro H."/>
            <person name="Nishiyama T."/>
            <person name="Perroud P.-F."/>
            <person name="Lindquist E."/>
            <person name="Kamisugi Y."/>
            <person name="Tanahashi T."/>
            <person name="Sakakibara K."/>
            <person name="Fujita T."/>
            <person name="Oishi K."/>
            <person name="Shin-I T."/>
            <person name="Kuroki Y."/>
            <person name="Toyoda A."/>
            <person name="Suzuki Y."/>
            <person name="Hashimoto A."/>
            <person name="Yamaguchi K."/>
            <person name="Sugano A."/>
            <person name="Kohara Y."/>
            <person name="Fujiyama A."/>
            <person name="Anterola A."/>
            <person name="Aoki S."/>
            <person name="Ashton N."/>
            <person name="Barbazuk W.B."/>
            <person name="Barker E."/>
            <person name="Bennetzen J."/>
            <person name="Bezanilla M."/>
            <person name="Blankenship R."/>
            <person name="Cho S.H."/>
            <person name="Dutcher S."/>
            <person name="Estelle M."/>
            <person name="Fawcett J.A."/>
            <person name="Gundlach H."/>
            <person name="Hanada K."/>
            <person name="Heyl A."/>
            <person name="Hicks K.A."/>
            <person name="Hugh J."/>
            <person name="Lohr M."/>
            <person name="Mayer K."/>
            <person name="Melkozernov A."/>
            <person name="Murata T."/>
            <person name="Nelson D."/>
            <person name="Pils B."/>
            <person name="Prigge M."/>
            <person name="Reiss B."/>
            <person name="Renner T."/>
            <person name="Rombauts S."/>
            <person name="Rushton P."/>
            <person name="Sanderfoot A."/>
            <person name="Schween G."/>
            <person name="Shiu S.-H."/>
            <person name="Stueber K."/>
            <person name="Theodoulou F.L."/>
            <person name="Tu H."/>
            <person name="Van de Peer Y."/>
            <person name="Verrier P.J."/>
            <person name="Waters E."/>
            <person name="Wood A."/>
            <person name="Yang L."/>
            <person name="Cove D."/>
            <person name="Cuming A."/>
            <person name="Hasebe M."/>
            <person name="Lucas S."/>
            <person name="Mishler D.B."/>
            <person name="Reski R."/>
            <person name="Grigoriev I."/>
            <person name="Quatrano R.S."/>
            <person name="Boore J.L."/>
        </authorList>
    </citation>
    <scope>NUCLEOTIDE SEQUENCE [LARGE SCALE GENOMIC DNA]</scope>
    <source>
        <strain evidence="2 3">cv. Gransden 2004</strain>
    </source>
</reference>
<dbReference type="RefSeq" id="XP_073388024.1">
    <property type="nucleotide sequence ID" value="XM_073531923.1"/>
</dbReference>
<dbReference type="eggNOG" id="ENOG502S0V6">
    <property type="taxonomic scope" value="Eukaryota"/>
</dbReference>
<gene>
    <name evidence="2" type="primary">LOC112278217</name>
</gene>
<evidence type="ECO:0000259" key="1">
    <source>
        <dbReference type="Pfam" id="PF06985"/>
    </source>
</evidence>
<dbReference type="PANTHER" id="PTHR33112">
    <property type="entry name" value="DOMAIN PROTEIN, PUTATIVE-RELATED"/>
    <property type="match status" value="1"/>
</dbReference>
<dbReference type="RefSeq" id="XP_073388025.1">
    <property type="nucleotide sequence ID" value="XM_073531924.1"/>
</dbReference>
<evidence type="ECO:0000313" key="2">
    <source>
        <dbReference type="EnsemblPlants" id="PAC:32952298.CDS.1"/>
    </source>
</evidence>
<dbReference type="PANTHER" id="PTHR33112:SF12">
    <property type="entry name" value="HETEROKARYON INCOMPATIBILITY DOMAIN-CONTAINING PROTEIN"/>
    <property type="match status" value="1"/>
</dbReference>
<dbReference type="OMA" id="WQCASSH"/>
<reference evidence="2 3" key="2">
    <citation type="journal article" date="2018" name="Plant J.">
        <title>The Physcomitrella patens chromosome-scale assembly reveals moss genome structure and evolution.</title>
        <authorList>
            <person name="Lang D."/>
            <person name="Ullrich K.K."/>
            <person name="Murat F."/>
            <person name="Fuchs J."/>
            <person name="Jenkins J."/>
            <person name="Haas F.B."/>
            <person name="Piednoel M."/>
            <person name="Gundlach H."/>
            <person name="Van Bel M."/>
            <person name="Meyberg R."/>
            <person name="Vives C."/>
            <person name="Morata J."/>
            <person name="Symeonidi A."/>
            <person name="Hiss M."/>
            <person name="Muchero W."/>
            <person name="Kamisugi Y."/>
            <person name="Saleh O."/>
            <person name="Blanc G."/>
            <person name="Decker E.L."/>
            <person name="van Gessel N."/>
            <person name="Grimwood J."/>
            <person name="Hayes R.D."/>
            <person name="Graham S.W."/>
            <person name="Gunter L.E."/>
            <person name="McDaniel S.F."/>
            <person name="Hoernstein S.N.W."/>
            <person name="Larsson A."/>
            <person name="Li F.W."/>
            <person name="Perroud P.F."/>
            <person name="Phillips J."/>
            <person name="Ranjan P."/>
            <person name="Rokshar D.S."/>
            <person name="Rothfels C.J."/>
            <person name="Schneider L."/>
            <person name="Shu S."/>
            <person name="Stevenson D.W."/>
            <person name="Thummler F."/>
            <person name="Tillich M."/>
            <person name="Villarreal Aguilar J.C."/>
            <person name="Widiez T."/>
            <person name="Wong G.K."/>
            <person name="Wymore A."/>
            <person name="Zhang Y."/>
            <person name="Zimmer A.D."/>
            <person name="Quatrano R.S."/>
            <person name="Mayer K.F.X."/>
            <person name="Goodstein D."/>
            <person name="Casacuberta J.M."/>
            <person name="Vandepoele K."/>
            <person name="Reski R."/>
            <person name="Cuming A.C."/>
            <person name="Tuskan G.A."/>
            <person name="Maumus F."/>
            <person name="Salse J."/>
            <person name="Schmutz J."/>
            <person name="Rensing S.A."/>
        </authorList>
    </citation>
    <scope>NUCLEOTIDE SEQUENCE [LARGE SCALE GENOMIC DNA]</scope>
    <source>
        <strain evidence="2 3">cv. Gransden 2004</strain>
    </source>
</reference>
<dbReference type="InterPro" id="IPR010730">
    <property type="entry name" value="HET"/>
</dbReference>
<organism evidence="2 3">
    <name type="scientific">Physcomitrium patens</name>
    <name type="common">Spreading-leaved earth moss</name>
    <name type="synonym">Physcomitrella patens</name>
    <dbReference type="NCBI Taxonomy" id="3218"/>
    <lineage>
        <taxon>Eukaryota</taxon>
        <taxon>Viridiplantae</taxon>
        <taxon>Streptophyta</taxon>
        <taxon>Embryophyta</taxon>
        <taxon>Bryophyta</taxon>
        <taxon>Bryophytina</taxon>
        <taxon>Bryopsida</taxon>
        <taxon>Funariidae</taxon>
        <taxon>Funariales</taxon>
        <taxon>Funariaceae</taxon>
        <taxon>Physcomitrium</taxon>
    </lineage>
</organism>
<name>A9T4R6_PHYPA</name>
<feature type="domain" description="Heterokaryon incompatibility" evidence="1">
    <location>
        <begin position="212"/>
        <end position="359"/>
    </location>
</feature>
<dbReference type="EMBL" id="ABEU02000027">
    <property type="status" value="NOT_ANNOTATED_CDS"/>
    <property type="molecule type" value="Genomic_DNA"/>
</dbReference>
<dbReference type="RefSeq" id="XP_073388027.1">
    <property type="nucleotide sequence ID" value="XM_073531926.1"/>
</dbReference>
<dbReference type="Gramene" id="Pp3c27_8580V3.4">
    <property type="protein sequence ID" value="PAC:32952298.CDS.1"/>
    <property type="gene ID" value="Pp3c27_8580"/>
</dbReference>
<dbReference type="EnsemblPlants" id="Pp3c27_8580V3.2">
    <property type="protein sequence ID" value="PAC:32952296.CDS.1"/>
    <property type="gene ID" value="Pp3c27_8580"/>
</dbReference>
<dbReference type="RefSeq" id="XP_024367150.1">
    <property type="nucleotide sequence ID" value="XM_024511382.2"/>
</dbReference>
<dbReference type="RefSeq" id="XP_073388026.1">
    <property type="nucleotide sequence ID" value="XM_073531925.1"/>
</dbReference>
<dbReference type="RefSeq" id="XP_024367152.1">
    <property type="nucleotide sequence ID" value="XM_024511384.2"/>
</dbReference>
<dbReference type="Gramene" id="Pp3c27_8580V3.3">
    <property type="protein sequence ID" value="PAC:32952297.CDS.1"/>
    <property type="gene ID" value="Pp3c27_8580"/>
</dbReference>
<keyword evidence="3" id="KW-1185">Reference proteome</keyword>
<dbReference type="Gramene" id="Pp3c27_8580V3.2">
    <property type="protein sequence ID" value="PAC:32952296.CDS.1"/>
    <property type="gene ID" value="Pp3c27_8580"/>
</dbReference>
<accession>A9T4R6</accession>
<dbReference type="EnsemblPlants" id="Pp3c27_8580V3.4">
    <property type="protein sequence ID" value="PAC:32952298.CDS.1"/>
    <property type="gene ID" value="Pp3c27_8580"/>
</dbReference>
<dbReference type="AlphaFoldDB" id="A9T4R6"/>
<dbReference type="GeneID" id="112278217"/>
<dbReference type="Proteomes" id="UP000006727">
    <property type="component" value="Chromosome 27"/>
</dbReference>
<dbReference type="Pfam" id="PF06985">
    <property type="entry name" value="HET"/>
    <property type="match status" value="1"/>
</dbReference>